<dbReference type="InterPro" id="IPR002885">
    <property type="entry name" value="PPR_rpt"/>
</dbReference>
<dbReference type="GO" id="GO:0010019">
    <property type="term" value="P:chloroplast-nucleus signaling pathway"/>
    <property type="evidence" value="ECO:0007669"/>
    <property type="project" value="TreeGrafter"/>
</dbReference>
<dbReference type="Proteomes" id="UP001314170">
    <property type="component" value="Unassembled WGS sequence"/>
</dbReference>
<dbReference type="EMBL" id="CAWUPB010001197">
    <property type="protein sequence ID" value="CAK7356516.1"/>
    <property type="molecule type" value="Genomic_DNA"/>
</dbReference>
<keyword evidence="5" id="KW-1185">Reference proteome</keyword>
<sequence>MHQNPSQPPPPLVTHKSTLPFLFYSLQNRTCIIFLRFQAPFRAAHNHHGFSPHLAARSSPNVIEYGKDEGALENVLLNFESRLSGSDDYIFLLQELGNRGDRKRAICCFEFTSEKGEDKEQTSPIWLLIMLVIDACGKEGVEFKLVVEIFDEMLRNGVQPDRITFNSLLLVCSRGGLLAQADALRWLSWNFYVAIHALSPLLIPLGIMFYGLSLLKLFERGFGIYILSQHGSLCCLY</sequence>
<evidence type="ECO:0000256" key="1">
    <source>
        <dbReference type="ARBA" id="ARBA00007626"/>
    </source>
</evidence>
<dbReference type="GO" id="GO:0009507">
    <property type="term" value="C:chloroplast"/>
    <property type="evidence" value="ECO:0007669"/>
    <property type="project" value="TreeGrafter"/>
</dbReference>
<dbReference type="Pfam" id="PF13812">
    <property type="entry name" value="PPR_3"/>
    <property type="match status" value="1"/>
</dbReference>
<keyword evidence="3" id="KW-0472">Membrane</keyword>
<comment type="caution">
    <text evidence="4">The sequence shown here is derived from an EMBL/GenBank/DDBJ whole genome shotgun (WGS) entry which is preliminary data.</text>
</comment>
<dbReference type="PANTHER" id="PTHR47936">
    <property type="entry name" value="PPR_LONG DOMAIN-CONTAINING PROTEIN"/>
    <property type="match status" value="1"/>
</dbReference>
<reference evidence="4 5" key="1">
    <citation type="submission" date="2024-01" db="EMBL/GenBank/DDBJ databases">
        <authorList>
            <person name="Waweru B."/>
        </authorList>
    </citation>
    <scope>NUCLEOTIDE SEQUENCE [LARGE SCALE GENOMIC DNA]</scope>
</reference>
<keyword evidence="3" id="KW-0812">Transmembrane</keyword>
<comment type="similarity">
    <text evidence="1">Belongs to the PPR family. P subfamily.</text>
</comment>
<evidence type="ECO:0000313" key="4">
    <source>
        <dbReference type="EMBL" id="CAK7356516.1"/>
    </source>
</evidence>
<evidence type="ECO:0008006" key="6">
    <source>
        <dbReference type="Google" id="ProtNLM"/>
    </source>
</evidence>
<gene>
    <name evidence="4" type="ORF">DCAF_LOCUS26789</name>
</gene>
<organism evidence="4 5">
    <name type="scientific">Dovyalis caffra</name>
    <dbReference type="NCBI Taxonomy" id="77055"/>
    <lineage>
        <taxon>Eukaryota</taxon>
        <taxon>Viridiplantae</taxon>
        <taxon>Streptophyta</taxon>
        <taxon>Embryophyta</taxon>
        <taxon>Tracheophyta</taxon>
        <taxon>Spermatophyta</taxon>
        <taxon>Magnoliopsida</taxon>
        <taxon>eudicotyledons</taxon>
        <taxon>Gunneridae</taxon>
        <taxon>Pentapetalae</taxon>
        <taxon>rosids</taxon>
        <taxon>fabids</taxon>
        <taxon>Malpighiales</taxon>
        <taxon>Salicaceae</taxon>
        <taxon>Flacourtieae</taxon>
        <taxon>Dovyalis</taxon>
    </lineage>
</organism>
<dbReference type="AlphaFoldDB" id="A0AAV1SS12"/>
<evidence type="ECO:0000313" key="5">
    <source>
        <dbReference type="Proteomes" id="UP001314170"/>
    </source>
</evidence>
<evidence type="ECO:0000256" key="3">
    <source>
        <dbReference type="SAM" id="Phobius"/>
    </source>
</evidence>
<accession>A0AAV1SS12</accession>
<keyword evidence="3" id="KW-1133">Transmembrane helix</keyword>
<evidence type="ECO:0000256" key="2">
    <source>
        <dbReference type="ARBA" id="ARBA00022737"/>
    </source>
</evidence>
<protein>
    <recommendedName>
        <fullName evidence="6">Pentatricopeptide repeat-containing protein</fullName>
    </recommendedName>
</protein>
<proteinExistence type="inferred from homology"/>
<keyword evidence="2" id="KW-0677">Repeat</keyword>
<name>A0AAV1SS12_9ROSI</name>
<dbReference type="GO" id="GO:0031930">
    <property type="term" value="P:mitochondria-nucleus signaling pathway"/>
    <property type="evidence" value="ECO:0007669"/>
    <property type="project" value="TreeGrafter"/>
</dbReference>
<dbReference type="Gene3D" id="1.25.40.10">
    <property type="entry name" value="Tetratricopeptide repeat domain"/>
    <property type="match status" value="1"/>
</dbReference>
<dbReference type="NCBIfam" id="TIGR00756">
    <property type="entry name" value="PPR"/>
    <property type="match status" value="1"/>
</dbReference>
<dbReference type="PANTHER" id="PTHR47936:SF1">
    <property type="entry name" value="PENTATRICOPEPTIDE REPEAT-CONTAINING PROTEIN GUN1, CHLOROPLASTIC"/>
    <property type="match status" value="1"/>
</dbReference>
<feature type="transmembrane region" description="Helical" evidence="3">
    <location>
        <begin position="193"/>
        <end position="215"/>
    </location>
</feature>
<dbReference type="InterPro" id="IPR011990">
    <property type="entry name" value="TPR-like_helical_dom_sf"/>
</dbReference>